<dbReference type="EMBL" id="JAUCDY010000007">
    <property type="protein sequence ID" value="MDM7858103.1"/>
    <property type="molecule type" value="Genomic_DNA"/>
</dbReference>
<keyword evidence="2" id="KW-0238">DNA-binding</keyword>
<feature type="domain" description="HTH arsR-type" evidence="4">
    <location>
        <begin position="4"/>
        <end position="98"/>
    </location>
</feature>
<dbReference type="Proteomes" id="UP001241056">
    <property type="component" value="Unassembled WGS sequence"/>
</dbReference>
<name>A0ABT7SPI2_9GAMM</name>
<dbReference type="PROSITE" id="PS50987">
    <property type="entry name" value="HTH_ARSR_2"/>
    <property type="match status" value="1"/>
</dbReference>
<keyword evidence="6" id="KW-1185">Reference proteome</keyword>
<evidence type="ECO:0000256" key="1">
    <source>
        <dbReference type="ARBA" id="ARBA00023015"/>
    </source>
</evidence>
<dbReference type="PANTHER" id="PTHR43132:SF9">
    <property type="entry name" value="ARSR FAMILY TRANSCRIPTIONAL REGULATORY PROTEIN"/>
    <property type="match status" value="1"/>
</dbReference>
<dbReference type="InterPro" id="IPR011991">
    <property type="entry name" value="ArsR-like_HTH"/>
</dbReference>
<dbReference type="NCBIfam" id="NF033788">
    <property type="entry name" value="HTH_metalloreg"/>
    <property type="match status" value="1"/>
</dbReference>
<organism evidence="5 6">
    <name type="scientific">Thiopseudomonas acetoxidans</name>
    <dbReference type="NCBI Taxonomy" id="3041622"/>
    <lineage>
        <taxon>Bacteria</taxon>
        <taxon>Pseudomonadati</taxon>
        <taxon>Pseudomonadota</taxon>
        <taxon>Gammaproteobacteria</taxon>
        <taxon>Pseudomonadales</taxon>
        <taxon>Pseudomonadaceae</taxon>
        <taxon>Thiopseudomonas</taxon>
    </lineage>
</organism>
<evidence type="ECO:0000256" key="2">
    <source>
        <dbReference type="ARBA" id="ARBA00023125"/>
    </source>
</evidence>
<evidence type="ECO:0000313" key="5">
    <source>
        <dbReference type="EMBL" id="MDM7858103.1"/>
    </source>
</evidence>
<dbReference type="InterPro" id="IPR051011">
    <property type="entry name" value="Metal_resp_trans_reg"/>
</dbReference>
<gene>
    <name evidence="5" type="ORF">QEZ41_07410</name>
</gene>
<keyword evidence="3" id="KW-0804">Transcription</keyword>
<proteinExistence type="predicted"/>
<dbReference type="Gene3D" id="1.10.10.10">
    <property type="entry name" value="Winged helix-like DNA-binding domain superfamily/Winged helix DNA-binding domain"/>
    <property type="match status" value="1"/>
</dbReference>
<dbReference type="PANTHER" id="PTHR43132">
    <property type="entry name" value="ARSENICAL RESISTANCE OPERON REPRESSOR ARSR-RELATED"/>
    <property type="match status" value="1"/>
</dbReference>
<dbReference type="InterPro" id="IPR001845">
    <property type="entry name" value="HTH_ArsR_DNA-bd_dom"/>
</dbReference>
<dbReference type="SUPFAM" id="SSF46785">
    <property type="entry name" value="Winged helix' DNA-binding domain"/>
    <property type="match status" value="1"/>
</dbReference>
<dbReference type="InterPro" id="IPR036390">
    <property type="entry name" value="WH_DNA-bd_sf"/>
</dbReference>
<evidence type="ECO:0000256" key="3">
    <source>
        <dbReference type="ARBA" id="ARBA00023163"/>
    </source>
</evidence>
<dbReference type="InterPro" id="IPR036388">
    <property type="entry name" value="WH-like_DNA-bd_sf"/>
</dbReference>
<dbReference type="SMART" id="SM00418">
    <property type="entry name" value="HTH_ARSR"/>
    <property type="match status" value="1"/>
</dbReference>
<evidence type="ECO:0000259" key="4">
    <source>
        <dbReference type="PROSITE" id="PS50987"/>
    </source>
</evidence>
<dbReference type="Pfam" id="PF01022">
    <property type="entry name" value="HTH_5"/>
    <property type="match status" value="1"/>
</dbReference>
<reference evidence="5 6" key="1">
    <citation type="submission" date="2023-06" db="EMBL/GenBank/DDBJ databases">
        <title>Thiopseudomonas sp. CY1220 draft genome sequence.</title>
        <authorList>
            <person name="Zhao G."/>
            <person name="An M."/>
        </authorList>
    </citation>
    <scope>NUCLEOTIDE SEQUENCE [LARGE SCALE GENOMIC DNA]</scope>
    <source>
        <strain evidence="5 6">CY1220</strain>
    </source>
</reference>
<keyword evidence="1" id="KW-0805">Transcription regulation</keyword>
<protein>
    <submittedName>
        <fullName evidence="5">Metalloregulator ArsR/SmtB family transcription factor</fullName>
    </submittedName>
</protein>
<sequence length="106" mass="12057">MEKMSPHALEQIAAYFKALSDPTRLQILRLLGEGQYNVGEIAQRCNFSSANISRHLSILNRHGLITRQSQGTHVFYQLTDESTYALCEMVCQIIERQISVQKQAFA</sequence>
<accession>A0ABT7SPI2</accession>
<comment type="caution">
    <text evidence="5">The sequence shown here is derived from an EMBL/GenBank/DDBJ whole genome shotgun (WGS) entry which is preliminary data.</text>
</comment>
<evidence type="ECO:0000313" key="6">
    <source>
        <dbReference type="Proteomes" id="UP001241056"/>
    </source>
</evidence>
<dbReference type="PRINTS" id="PR00778">
    <property type="entry name" value="HTHARSR"/>
</dbReference>
<dbReference type="CDD" id="cd00090">
    <property type="entry name" value="HTH_ARSR"/>
    <property type="match status" value="1"/>
</dbReference>